<name>A0A0C6FCG4_9HYPH</name>
<proteinExistence type="predicted"/>
<reference evidence="1 2" key="1">
    <citation type="journal article" date="2015" name="Genome Announc.">
        <title>Complete Genome Sequence of Methylobacterium aquaticum Strain 22A, Isolated from Racomitrium japonicum Moss.</title>
        <authorList>
            <person name="Tani A."/>
            <person name="Ogura Y."/>
            <person name="Hayashi T."/>
            <person name="Kimbara K."/>
        </authorList>
    </citation>
    <scope>NUCLEOTIDE SEQUENCE [LARGE SCALE GENOMIC DNA]</scope>
    <source>
        <strain evidence="1 2">MA-22A</strain>
        <plasmid evidence="2">Plasmid pMaq22A_4p DNA</plasmid>
    </source>
</reference>
<dbReference type="EMBL" id="AP014708">
    <property type="protein sequence ID" value="BAQ50391.1"/>
    <property type="molecule type" value="Genomic_DNA"/>
</dbReference>
<sequence length="138" mass="14439">MGPELILLAQLGAGSPEGARISQRQLVDAPKSYVERRIVIPGIACINPGKGDFLCIAVVAGRALRIEAGLLGAKTALPIAEALIGECKGTANIKNAACVFDAEITPANTMTDMMETASGSMPIVVVYSGQVDLYRPKR</sequence>
<dbReference type="OrthoDB" id="7998984at2"/>
<evidence type="ECO:0000313" key="2">
    <source>
        <dbReference type="Proteomes" id="UP000061432"/>
    </source>
</evidence>
<keyword evidence="1" id="KW-0614">Plasmid</keyword>
<dbReference type="KEGG" id="maqu:Maq22A_4p60180"/>
<dbReference type="PATRIC" id="fig|270351.10.peg.7579"/>
<reference evidence="2" key="2">
    <citation type="submission" date="2015-01" db="EMBL/GenBank/DDBJ databases">
        <title>Complete genome sequence of Methylobacterium aquaticum strain 22A.</title>
        <authorList>
            <person name="Tani A."/>
            <person name="Ogura Y."/>
            <person name="Hayashi T."/>
        </authorList>
    </citation>
    <scope>NUCLEOTIDE SEQUENCE [LARGE SCALE GENOMIC DNA]</scope>
    <source>
        <strain evidence="2">MA-22A</strain>
        <plasmid evidence="2">Plasmid pMaq22A_4p DNA</plasmid>
    </source>
</reference>
<protein>
    <submittedName>
        <fullName evidence="1">Uncharacterized protein</fullName>
    </submittedName>
</protein>
<accession>A0A0C6FCG4</accession>
<dbReference type="RefSeq" id="WP_060851432.1">
    <property type="nucleotide sequence ID" value="NZ_AP014708.1"/>
</dbReference>
<evidence type="ECO:0000313" key="1">
    <source>
        <dbReference type="EMBL" id="BAQ50391.1"/>
    </source>
</evidence>
<geneLocation type="plasmid" evidence="2">
    <name>pMaq22A_4p DNA</name>
</geneLocation>
<gene>
    <name evidence="1" type="ORF">Maq22A_4p60180</name>
</gene>
<organism evidence="1 2">
    <name type="scientific">Methylobacterium aquaticum</name>
    <dbReference type="NCBI Taxonomy" id="270351"/>
    <lineage>
        <taxon>Bacteria</taxon>
        <taxon>Pseudomonadati</taxon>
        <taxon>Pseudomonadota</taxon>
        <taxon>Alphaproteobacteria</taxon>
        <taxon>Hyphomicrobiales</taxon>
        <taxon>Methylobacteriaceae</taxon>
        <taxon>Methylobacterium</taxon>
    </lineage>
</organism>
<dbReference type="AlphaFoldDB" id="A0A0C6FCG4"/>
<dbReference type="Proteomes" id="UP000061432">
    <property type="component" value="Plasmid pMaq22A_4p"/>
</dbReference>